<keyword evidence="3" id="KW-0067">ATP-binding</keyword>
<dbReference type="SUPFAM" id="SSF53067">
    <property type="entry name" value="Actin-like ATPase domain"/>
    <property type="match status" value="1"/>
</dbReference>
<dbReference type="STRING" id="283909.R7UXS8"/>
<gene>
    <name evidence="4" type="ORF">CAPTEDRAFT_105373</name>
</gene>
<accession>R7UXS8</accession>
<reference evidence="5" key="3">
    <citation type="submission" date="2015-06" db="UniProtKB">
        <authorList>
            <consortium name="EnsemblMetazoa"/>
        </authorList>
    </citation>
    <scope>IDENTIFICATION</scope>
</reference>
<dbReference type="EMBL" id="AMQN01005731">
    <property type="status" value="NOT_ANNOTATED_CDS"/>
    <property type="molecule type" value="Genomic_DNA"/>
</dbReference>
<dbReference type="Proteomes" id="UP000014760">
    <property type="component" value="Unassembled WGS sequence"/>
</dbReference>
<evidence type="ECO:0000313" key="4">
    <source>
        <dbReference type="EMBL" id="ELU11383.1"/>
    </source>
</evidence>
<dbReference type="HOGENOM" id="CLU_005965_11_0_1"/>
<dbReference type="GO" id="GO:0005524">
    <property type="term" value="F:ATP binding"/>
    <property type="evidence" value="ECO:0007669"/>
    <property type="project" value="UniProtKB-KW"/>
</dbReference>
<evidence type="ECO:0000256" key="1">
    <source>
        <dbReference type="ARBA" id="ARBA00007381"/>
    </source>
</evidence>
<comment type="similarity">
    <text evidence="1">Belongs to the heat shock protein 70 family.</text>
</comment>
<keyword evidence="2" id="KW-0547">Nucleotide-binding</keyword>
<dbReference type="InterPro" id="IPR013126">
    <property type="entry name" value="Hsp_70_fam"/>
</dbReference>
<dbReference type="AlphaFoldDB" id="R7UXS8"/>
<name>R7UXS8_CAPTE</name>
<proteinExistence type="inferred from homology"/>
<evidence type="ECO:0000256" key="3">
    <source>
        <dbReference type="ARBA" id="ARBA00022840"/>
    </source>
</evidence>
<dbReference type="InterPro" id="IPR043129">
    <property type="entry name" value="ATPase_NBD"/>
</dbReference>
<dbReference type="PROSITE" id="PS00297">
    <property type="entry name" value="HSP70_1"/>
    <property type="match status" value="1"/>
</dbReference>
<evidence type="ECO:0000256" key="2">
    <source>
        <dbReference type="ARBA" id="ARBA00022741"/>
    </source>
</evidence>
<protein>
    <submittedName>
        <fullName evidence="4 5">Uncharacterized protein</fullName>
    </submittedName>
</protein>
<dbReference type="Gene3D" id="3.30.420.40">
    <property type="match status" value="1"/>
</dbReference>
<dbReference type="PRINTS" id="PR00301">
    <property type="entry name" value="HEATSHOCK70"/>
</dbReference>
<dbReference type="EMBL" id="KB296704">
    <property type="protein sequence ID" value="ELU11383.1"/>
    <property type="molecule type" value="Genomic_DNA"/>
</dbReference>
<evidence type="ECO:0000313" key="5">
    <source>
        <dbReference type="EnsemblMetazoa" id="CapteP105373"/>
    </source>
</evidence>
<dbReference type="EnsemblMetazoa" id="CapteT105373">
    <property type="protein sequence ID" value="CapteP105373"/>
    <property type="gene ID" value="CapteG105373"/>
</dbReference>
<reference evidence="6" key="1">
    <citation type="submission" date="2012-12" db="EMBL/GenBank/DDBJ databases">
        <authorList>
            <person name="Hellsten U."/>
            <person name="Grimwood J."/>
            <person name="Chapman J.A."/>
            <person name="Shapiro H."/>
            <person name="Aerts A."/>
            <person name="Otillar R.P."/>
            <person name="Terry A.Y."/>
            <person name="Boore J.L."/>
            <person name="Simakov O."/>
            <person name="Marletaz F."/>
            <person name="Cho S.-J."/>
            <person name="Edsinger-Gonzales E."/>
            <person name="Havlak P."/>
            <person name="Kuo D.-H."/>
            <person name="Larsson T."/>
            <person name="Lv J."/>
            <person name="Arendt D."/>
            <person name="Savage R."/>
            <person name="Osoegawa K."/>
            <person name="de Jong P."/>
            <person name="Lindberg D.R."/>
            <person name="Seaver E.C."/>
            <person name="Weisblat D.A."/>
            <person name="Putnam N.H."/>
            <person name="Grigoriev I.V."/>
            <person name="Rokhsar D.S."/>
        </authorList>
    </citation>
    <scope>NUCLEOTIDE SEQUENCE</scope>
    <source>
        <strain evidence="6">I ESC-2004</strain>
    </source>
</reference>
<organism evidence="4">
    <name type="scientific">Capitella teleta</name>
    <name type="common">Polychaete worm</name>
    <dbReference type="NCBI Taxonomy" id="283909"/>
    <lineage>
        <taxon>Eukaryota</taxon>
        <taxon>Metazoa</taxon>
        <taxon>Spiralia</taxon>
        <taxon>Lophotrochozoa</taxon>
        <taxon>Annelida</taxon>
        <taxon>Polychaeta</taxon>
        <taxon>Sedentaria</taxon>
        <taxon>Scolecida</taxon>
        <taxon>Capitellidae</taxon>
        <taxon>Capitella</taxon>
    </lineage>
</organism>
<dbReference type="OrthoDB" id="6259187at2759"/>
<keyword evidence="6" id="KW-1185">Reference proteome</keyword>
<evidence type="ECO:0000313" key="6">
    <source>
        <dbReference type="Proteomes" id="UP000014760"/>
    </source>
</evidence>
<dbReference type="OMA" id="QIIANEH"/>
<feature type="non-terminal residue" evidence="4">
    <location>
        <position position="121"/>
    </location>
</feature>
<dbReference type="InterPro" id="IPR018181">
    <property type="entry name" value="Heat_shock_70_CS"/>
</dbReference>
<dbReference type="FunFam" id="3.30.420.40:FF:000028">
    <property type="entry name" value="heat shock 70 kDa protein-like"/>
    <property type="match status" value="1"/>
</dbReference>
<reference evidence="4 6" key="2">
    <citation type="journal article" date="2013" name="Nature">
        <title>Insights into bilaterian evolution from three spiralian genomes.</title>
        <authorList>
            <person name="Simakov O."/>
            <person name="Marletaz F."/>
            <person name="Cho S.J."/>
            <person name="Edsinger-Gonzales E."/>
            <person name="Havlak P."/>
            <person name="Hellsten U."/>
            <person name="Kuo D.H."/>
            <person name="Larsson T."/>
            <person name="Lv J."/>
            <person name="Arendt D."/>
            <person name="Savage R."/>
            <person name="Osoegawa K."/>
            <person name="de Jong P."/>
            <person name="Grimwood J."/>
            <person name="Chapman J.A."/>
            <person name="Shapiro H."/>
            <person name="Aerts A."/>
            <person name="Otillar R.P."/>
            <person name="Terry A.Y."/>
            <person name="Boore J.L."/>
            <person name="Grigoriev I.V."/>
            <person name="Lindberg D.R."/>
            <person name="Seaver E.C."/>
            <person name="Weisblat D.A."/>
            <person name="Putnam N.H."/>
            <person name="Rokhsar D.S."/>
        </authorList>
    </citation>
    <scope>NUCLEOTIDE SEQUENCE</scope>
    <source>
        <strain evidence="4 6">I ESC-2004</strain>
    </source>
</reference>
<dbReference type="PANTHER" id="PTHR19375">
    <property type="entry name" value="HEAT SHOCK PROTEIN 70KDA"/>
    <property type="match status" value="1"/>
</dbReference>
<dbReference type="FunFam" id="3.30.30.30:FF:000001">
    <property type="entry name" value="heat shock 70 kDa protein-like"/>
    <property type="match status" value="1"/>
</dbReference>
<dbReference type="Pfam" id="PF00012">
    <property type="entry name" value="HSP70"/>
    <property type="match status" value="1"/>
</dbReference>
<sequence length="121" mass="13161">MAAEKPAAIGIDLGTTNSCVAVFQHGQVEIIANDQGNRVMPSYVAFTDADRLVGEASRNQAALNATNTVFDAKRLIGRHYEDAVVQKDIKNWPFEVANVGGKPHIQAEHKGEQKQFAAEEI</sequence>
<dbReference type="GO" id="GO:0140662">
    <property type="term" value="F:ATP-dependent protein folding chaperone"/>
    <property type="evidence" value="ECO:0007669"/>
    <property type="project" value="InterPro"/>
</dbReference>